<evidence type="ECO:0000313" key="2">
    <source>
        <dbReference type="EMBL" id="BFO19222.1"/>
    </source>
</evidence>
<dbReference type="InterPro" id="IPR029068">
    <property type="entry name" value="Glyas_Bleomycin-R_OHBP_Dase"/>
</dbReference>
<dbReference type="Gene3D" id="3.10.180.10">
    <property type="entry name" value="2,3-Dihydroxybiphenyl 1,2-Dioxygenase, domain 1"/>
    <property type="match status" value="1"/>
</dbReference>
<organism evidence="2">
    <name type="scientific">Streptomyces haneummycinicus</name>
    <dbReference type="NCBI Taxonomy" id="3074435"/>
    <lineage>
        <taxon>Bacteria</taxon>
        <taxon>Bacillati</taxon>
        <taxon>Actinomycetota</taxon>
        <taxon>Actinomycetes</taxon>
        <taxon>Kitasatosporales</taxon>
        <taxon>Streptomycetaceae</taxon>
        <taxon>Streptomyces</taxon>
    </lineage>
</organism>
<gene>
    <name evidence="2" type="ORF">SHKM778_56100</name>
</gene>
<name>A0AAT9HPE4_9ACTN</name>
<sequence>MLTGAEGNEEFMGIQRIESVTYGVDDLDTCVRFFEDFGLSLVERTGEHAVFETRTAQTLHLDTAPGPLLPAPVEDGPTLREVVWGVDTRDDLDRLVTAAAHDHEVRETADGVQHTVDRSGFGVGLALARPRKVTVAPRRTNTYGSVRRWNEALTPVSRAHPCACAMSP</sequence>
<feature type="domain" description="Glyoxalase/fosfomycin resistance/dioxygenase" evidence="1">
    <location>
        <begin position="16"/>
        <end position="105"/>
    </location>
</feature>
<dbReference type="InterPro" id="IPR004360">
    <property type="entry name" value="Glyas_Fos-R_dOase_dom"/>
</dbReference>
<protein>
    <recommendedName>
        <fullName evidence="1">Glyoxalase/fosfomycin resistance/dioxygenase domain-containing protein</fullName>
    </recommendedName>
</protein>
<dbReference type="Pfam" id="PF00903">
    <property type="entry name" value="Glyoxalase"/>
    <property type="match status" value="1"/>
</dbReference>
<reference evidence="2" key="2">
    <citation type="submission" date="2024-07" db="EMBL/GenBank/DDBJ databases">
        <title>Streptomyces haneummycinica sp. nov., a new antibiotic-producing actinobacterium isolated from marine sediment.</title>
        <authorList>
            <person name="Uemura M."/>
            <person name="Hamada M."/>
            <person name="Hirano S."/>
            <person name="Kobayashi K."/>
            <person name="Ohshiro T."/>
            <person name="Kobayashi T."/>
            <person name="Terahara T."/>
        </authorList>
    </citation>
    <scope>NUCLEOTIDE SEQUENCE</scope>
    <source>
        <strain evidence="2">KM77-8</strain>
    </source>
</reference>
<dbReference type="SUPFAM" id="SSF54593">
    <property type="entry name" value="Glyoxalase/Bleomycin resistance protein/Dihydroxybiphenyl dioxygenase"/>
    <property type="match status" value="1"/>
</dbReference>
<dbReference type="EMBL" id="AP035768">
    <property type="protein sequence ID" value="BFO19222.1"/>
    <property type="molecule type" value="Genomic_DNA"/>
</dbReference>
<proteinExistence type="predicted"/>
<reference evidence="2" key="1">
    <citation type="submission" date="2024-06" db="EMBL/GenBank/DDBJ databases">
        <authorList>
            <consortium name="consrtm"/>
            <person name="Uemura M."/>
            <person name="Terahara T."/>
        </authorList>
    </citation>
    <scope>NUCLEOTIDE SEQUENCE</scope>
    <source>
        <strain evidence="2">KM77-8</strain>
    </source>
</reference>
<evidence type="ECO:0000259" key="1">
    <source>
        <dbReference type="Pfam" id="PF00903"/>
    </source>
</evidence>
<dbReference type="CDD" id="cd06587">
    <property type="entry name" value="VOC"/>
    <property type="match status" value="1"/>
</dbReference>
<accession>A0AAT9HPE4</accession>
<dbReference type="AlphaFoldDB" id="A0AAT9HPE4"/>